<evidence type="ECO:0000313" key="9">
    <source>
        <dbReference type="Proteomes" id="UP000736335"/>
    </source>
</evidence>
<dbReference type="GO" id="GO:0006446">
    <property type="term" value="P:regulation of translational initiation"/>
    <property type="evidence" value="ECO:0007669"/>
    <property type="project" value="TreeGrafter"/>
</dbReference>
<keyword evidence="9" id="KW-1185">Reference proteome</keyword>
<dbReference type="EMBL" id="WIUZ02000017">
    <property type="protein sequence ID" value="KAF9780258.1"/>
    <property type="molecule type" value="Genomic_DNA"/>
</dbReference>
<evidence type="ECO:0000256" key="5">
    <source>
        <dbReference type="ARBA" id="ARBA00022845"/>
    </source>
</evidence>
<dbReference type="AlphaFoldDB" id="A0A9P6H6H8"/>
<keyword evidence="5" id="KW-0810">Translation regulation</keyword>
<dbReference type="Pfam" id="PF01205">
    <property type="entry name" value="Impact_N"/>
    <property type="match status" value="1"/>
</dbReference>
<protein>
    <submittedName>
        <fullName evidence="8">Ribosomal protein S5 domain 2-type protein</fullName>
    </submittedName>
</protein>
<evidence type="ECO:0000259" key="7">
    <source>
        <dbReference type="PROSITE" id="PS50908"/>
    </source>
</evidence>
<dbReference type="InterPro" id="IPR020568">
    <property type="entry name" value="Ribosomal_Su5_D2-typ_SF"/>
</dbReference>
<dbReference type="InterPro" id="IPR006575">
    <property type="entry name" value="RWD_dom"/>
</dbReference>
<feature type="domain" description="RWD" evidence="7">
    <location>
        <begin position="22"/>
        <end position="142"/>
    </location>
</feature>
<sequence>MAELEEVVAKLQEDPATEQIASEISVLQSIYGDDALSLWKLPSQSTNKKDETVRYSVTLGLPDPHEQVTFSALVSLPPSYPSSAPPQLQLLSRYIGAFGVSSAIFGSVLRTFISANDGVGWTPETVCVFDGLENVREKCGTWYRERLSEMVREETSLGPGDTPILPEDDSSTQFTVSEPQDSVELPEGLEIIEAEPIVDRKSSFVGRACRITSPDQVPLVISYLLSDRRIARAAHPVIHAWRCQVGNVIHQDNDDDGETAAGGRMAHLLQILGVNNVLVVVTRYFGGTLLGADRFKHINQAARNALDAGGFLDALPSDDKKSRKRK</sequence>
<comment type="similarity">
    <text evidence="2">Belongs to the IMPACT family.</text>
</comment>
<dbReference type="SUPFAM" id="SSF54211">
    <property type="entry name" value="Ribosomal protein S5 domain 2-like"/>
    <property type="match status" value="1"/>
</dbReference>
<keyword evidence="4" id="KW-0678">Repressor</keyword>
<dbReference type="InterPro" id="IPR036956">
    <property type="entry name" value="Impact_N_sf"/>
</dbReference>
<dbReference type="PROSITE" id="PS50908">
    <property type="entry name" value="RWD"/>
    <property type="match status" value="1"/>
</dbReference>
<dbReference type="InterPro" id="IPR001498">
    <property type="entry name" value="Impact_N"/>
</dbReference>
<proteinExistence type="inferred from homology"/>
<dbReference type="GO" id="GO:0005737">
    <property type="term" value="C:cytoplasm"/>
    <property type="evidence" value="ECO:0007669"/>
    <property type="project" value="UniProtKB-SubCell"/>
</dbReference>
<evidence type="ECO:0000256" key="1">
    <source>
        <dbReference type="ARBA" id="ARBA00004496"/>
    </source>
</evidence>
<dbReference type="Proteomes" id="UP000736335">
    <property type="component" value="Unassembled WGS sequence"/>
</dbReference>
<gene>
    <name evidence="8" type="ORF">BJ322DRAFT_1085493</name>
</gene>
<evidence type="ECO:0000256" key="4">
    <source>
        <dbReference type="ARBA" id="ARBA00022491"/>
    </source>
</evidence>
<reference evidence="8" key="2">
    <citation type="submission" date="2020-11" db="EMBL/GenBank/DDBJ databases">
        <authorList>
            <consortium name="DOE Joint Genome Institute"/>
            <person name="Kuo A."/>
            <person name="Miyauchi S."/>
            <person name="Kiss E."/>
            <person name="Drula E."/>
            <person name="Kohler A."/>
            <person name="Sanchez-Garcia M."/>
            <person name="Andreopoulos B."/>
            <person name="Barry K.W."/>
            <person name="Bonito G."/>
            <person name="Buee M."/>
            <person name="Carver A."/>
            <person name="Chen C."/>
            <person name="Cichocki N."/>
            <person name="Clum A."/>
            <person name="Culley D."/>
            <person name="Crous P.W."/>
            <person name="Fauchery L."/>
            <person name="Girlanda M."/>
            <person name="Hayes R."/>
            <person name="Keri Z."/>
            <person name="Labutti K."/>
            <person name="Lipzen A."/>
            <person name="Lombard V."/>
            <person name="Magnuson J."/>
            <person name="Maillard F."/>
            <person name="Morin E."/>
            <person name="Murat C."/>
            <person name="Nolan M."/>
            <person name="Ohm R."/>
            <person name="Pangilinan J."/>
            <person name="Pereira M."/>
            <person name="Perotto S."/>
            <person name="Peter M."/>
            <person name="Riley R."/>
            <person name="Sitrit Y."/>
            <person name="Stielow B."/>
            <person name="Szollosi G."/>
            <person name="Zifcakova L."/>
            <person name="Stursova M."/>
            <person name="Spatafora J.W."/>
            <person name="Tedersoo L."/>
            <person name="Vaario L.-M."/>
            <person name="Yamada A."/>
            <person name="Yan M."/>
            <person name="Wang P."/>
            <person name="Xu J."/>
            <person name="Bruns T."/>
            <person name="Baldrian P."/>
            <person name="Vilgalys R."/>
            <person name="Henrissat B."/>
            <person name="Grigoriev I.V."/>
            <person name="Hibbett D."/>
            <person name="Nagy L.G."/>
            <person name="Martin F.M."/>
        </authorList>
    </citation>
    <scope>NUCLEOTIDE SEQUENCE</scope>
    <source>
        <strain evidence="8">UH-Tt-Lm1</strain>
    </source>
</reference>
<name>A0A9P6H6H8_9AGAM</name>
<comment type="caution">
    <text evidence="8">The sequence shown here is derived from an EMBL/GenBank/DDBJ whole genome shotgun (WGS) entry which is preliminary data.</text>
</comment>
<keyword evidence="8" id="KW-0687">Ribonucleoprotein</keyword>
<dbReference type="GO" id="GO:0005840">
    <property type="term" value="C:ribosome"/>
    <property type="evidence" value="ECO:0007669"/>
    <property type="project" value="UniProtKB-KW"/>
</dbReference>
<reference evidence="8" key="1">
    <citation type="journal article" date="2020" name="Nat. Commun.">
        <title>Large-scale genome sequencing of mycorrhizal fungi provides insights into the early evolution of symbiotic traits.</title>
        <authorList>
            <person name="Miyauchi S."/>
            <person name="Kiss E."/>
            <person name="Kuo A."/>
            <person name="Drula E."/>
            <person name="Kohler A."/>
            <person name="Sanchez-Garcia M."/>
            <person name="Morin E."/>
            <person name="Andreopoulos B."/>
            <person name="Barry K.W."/>
            <person name="Bonito G."/>
            <person name="Buee M."/>
            <person name="Carver A."/>
            <person name="Chen C."/>
            <person name="Cichocki N."/>
            <person name="Clum A."/>
            <person name="Culley D."/>
            <person name="Crous P.W."/>
            <person name="Fauchery L."/>
            <person name="Girlanda M."/>
            <person name="Hayes R.D."/>
            <person name="Keri Z."/>
            <person name="LaButti K."/>
            <person name="Lipzen A."/>
            <person name="Lombard V."/>
            <person name="Magnuson J."/>
            <person name="Maillard F."/>
            <person name="Murat C."/>
            <person name="Nolan M."/>
            <person name="Ohm R.A."/>
            <person name="Pangilinan J."/>
            <person name="Pereira M.F."/>
            <person name="Perotto S."/>
            <person name="Peter M."/>
            <person name="Pfister S."/>
            <person name="Riley R."/>
            <person name="Sitrit Y."/>
            <person name="Stielow J.B."/>
            <person name="Szollosi G."/>
            <person name="Zifcakova L."/>
            <person name="Stursova M."/>
            <person name="Spatafora J.W."/>
            <person name="Tedersoo L."/>
            <person name="Vaario L.M."/>
            <person name="Yamada A."/>
            <person name="Yan M."/>
            <person name="Wang P."/>
            <person name="Xu J."/>
            <person name="Bruns T."/>
            <person name="Baldrian P."/>
            <person name="Vilgalys R."/>
            <person name="Dunand C."/>
            <person name="Henrissat B."/>
            <person name="Grigoriev I.V."/>
            <person name="Hibbett D."/>
            <person name="Nagy L.G."/>
            <person name="Martin F.M."/>
        </authorList>
    </citation>
    <scope>NUCLEOTIDE SEQUENCE</scope>
    <source>
        <strain evidence="8">UH-Tt-Lm1</strain>
    </source>
</reference>
<accession>A0A9P6H6H8</accession>
<evidence type="ECO:0000256" key="3">
    <source>
        <dbReference type="ARBA" id="ARBA00022490"/>
    </source>
</evidence>
<comment type="subcellular location">
    <subcellularLocation>
        <location evidence="1">Cytoplasm</location>
    </subcellularLocation>
</comment>
<dbReference type="InterPro" id="IPR023582">
    <property type="entry name" value="Impact"/>
</dbReference>
<dbReference type="Gene3D" id="3.10.110.10">
    <property type="entry name" value="Ubiquitin Conjugating Enzyme"/>
    <property type="match status" value="1"/>
</dbReference>
<keyword evidence="8" id="KW-0689">Ribosomal protein</keyword>
<dbReference type="PANTHER" id="PTHR16301">
    <property type="entry name" value="IMPACT-RELATED"/>
    <property type="match status" value="1"/>
</dbReference>
<dbReference type="InterPro" id="IPR016135">
    <property type="entry name" value="UBQ-conjugating_enzyme/RWD"/>
</dbReference>
<dbReference type="Gene3D" id="3.30.230.30">
    <property type="entry name" value="Impact, N-terminal domain"/>
    <property type="match status" value="1"/>
</dbReference>
<dbReference type="SUPFAM" id="SSF54495">
    <property type="entry name" value="UBC-like"/>
    <property type="match status" value="1"/>
</dbReference>
<evidence type="ECO:0000256" key="2">
    <source>
        <dbReference type="ARBA" id="ARBA00007665"/>
    </source>
</evidence>
<dbReference type="GO" id="GO:0140469">
    <property type="term" value="P:GCN2-mediated signaling"/>
    <property type="evidence" value="ECO:0007669"/>
    <property type="project" value="TreeGrafter"/>
</dbReference>
<dbReference type="Pfam" id="PF05773">
    <property type="entry name" value="RWD"/>
    <property type="match status" value="1"/>
</dbReference>
<dbReference type="OrthoDB" id="69641at2759"/>
<evidence type="ECO:0000256" key="6">
    <source>
        <dbReference type="ARBA" id="ARBA00023016"/>
    </source>
</evidence>
<keyword evidence="6" id="KW-0346">Stress response</keyword>
<organism evidence="8 9">
    <name type="scientific">Thelephora terrestris</name>
    <dbReference type="NCBI Taxonomy" id="56493"/>
    <lineage>
        <taxon>Eukaryota</taxon>
        <taxon>Fungi</taxon>
        <taxon>Dikarya</taxon>
        <taxon>Basidiomycota</taxon>
        <taxon>Agaricomycotina</taxon>
        <taxon>Agaricomycetes</taxon>
        <taxon>Thelephorales</taxon>
        <taxon>Thelephoraceae</taxon>
        <taxon>Thelephora</taxon>
    </lineage>
</organism>
<dbReference type="PANTHER" id="PTHR16301:SF24">
    <property type="entry name" value="RWD DOMAIN-CONTAINING PROTEIN"/>
    <property type="match status" value="1"/>
</dbReference>
<keyword evidence="3" id="KW-0963">Cytoplasm</keyword>
<evidence type="ECO:0000313" key="8">
    <source>
        <dbReference type="EMBL" id="KAF9780258.1"/>
    </source>
</evidence>